<keyword evidence="6" id="KW-1185">Reference proteome</keyword>
<dbReference type="AlphaFoldDB" id="A0A1G9EGT4"/>
<dbReference type="PRINTS" id="PR00038">
    <property type="entry name" value="HTHLUXR"/>
</dbReference>
<keyword evidence="3" id="KW-0804">Transcription</keyword>
<sequence length="234" mass="25247">MFEQYDGRSSSAAATLNDGASLTVMVFHPDEMVRCGLTTMLRNVSCTGLIDTSHEPRELRTRLAAAEPDVLIVPPPQDRDIDLICATISEARDQGIAVLVLLSSSDPNLIAPSGPNVDGYLAENGLTADHLEHAFTLLRRGEMPLPTSLARELLSRNGQDQSGKNQTAPLTAREMQVLELLTEGLSNKQIARRLSISDHGAKRHVANILAKLHCPNRTTAAALAVRDNLLGTAK</sequence>
<feature type="domain" description="HTH luxR-type" evidence="4">
    <location>
        <begin position="163"/>
        <end position="228"/>
    </location>
</feature>
<reference evidence="6" key="1">
    <citation type="submission" date="2016-10" db="EMBL/GenBank/DDBJ databases">
        <authorList>
            <person name="Varghese N."/>
            <person name="Submissions S."/>
        </authorList>
    </citation>
    <scope>NUCLEOTIDE SEQUENCE [LARGE SCALE GENOMIC DNA]</scope>
    <source>
        <strain evidence="6">DSM 45460</strain>
    </source>
</reference>
<dbReference type="Proteomes" id="UP000199213">
    <property type="component" value="Unassembled WGS sequence"/>
</dbReference>
<evidence type="ECO:0000313" key="6">
    <source>
        <dbReference type="Proteomes" id="UP000199213"/>
    </source>
</evidence>
<accession>A0A1G9EGT4</accession>
<dbReference type="PROSITE" id="PS50043">
    <property type="entry name" value="HTH_LUXR_2"/>
    <property type="match status" value="1"/>
</dbReference>
<name>A0A1G9EGT4_ACTMZ</name>
<dbReference type="InterPro" id="IPR016032">
    <property type="entry name" value="Sig_transdc_resp-reg_C-effctor"/>
</dbReference>
<keyword evidence="2 5" id="KW-0238">DNA-binding</keyword>
<protein>
    <submittedName>
        <fullName evidence="5">DNA-binding response regulator, NarL/FixJ family, contains REC and HTH domains</fullName>
    </submittedName>
</protein>
<dbReference type="InterPro" id="IPR000792">
    <property type="entry name" value="Tscrpt_reg_LuxR_C"/>
</dbReference>
<dbReference type="CDD" id="cd06170">
    <property type="entry name" value="LuxR_C_like"/>
    <property type="match status" value="1"/>
</dbReference>
<evidence type="ECO:0000256" key="3">
    <source>
        <dbReference type="ARBA" id="ARBA00023163"/>
    </source>
</evidence>
<keyword evidence="1" id="KW-0805">Transcription regulation</keyword>
<dbReference type="PANTHER" id="PTHR44688:SF16">
    <property type="entry name" value="DNA-BINDING TRANSCRIPTIONAL ACTIVATOR DEVR_DOSR"/>
    <property type="match status" value="1"/>
</dbReference>
<gene>
    <name evidence="5" type="ORF">SAMN04487820_11243</name>
</gene>
<evidence type="ECO:0000256" key="1">
    <source>
        <dbReference type="ARBA" id="ARBA00023015"/>
    </source>
</evidence>
<dbReference type="PANTHER" id="PTHR44688">
    <property type="entry name" value="DNA-BINDING TRANSCRIPTIONAL ACTIVATOR DEVR_DOSR"/>
    <property type="match status" value="1"/>
</dbReference>
<dbReference type="Pfam" id="PF00196">
    <property type="entry name" value="GerE"/>
    <property type="match status" value="1"/>
</dbReference>
<evidence type="ECO:0000313" key="5">
    <source>
        <dbReference type="EMBL" id="SDK75352.1"/>
    </source>
</evidence>
<dbReference type="Gene3D" id="3.40.50.2300">
    <property type="match status" value="1"/>
</dbReference>
<dbReference type="EMBL" id="FNFM01000012">
    <property type="protein sequence ID" value="SDK75352.1"/>
    <property type="molecule type" value="Genomic_DNA"/>
</dbReference>
<proteinExistence type="predicted"/>
<organism evidence="5 6">
    <name type="scientific">Actinopolyspora mzabensis</name>
    <dbReference type="NCBI Taxonomy" id="995066"/>
    <lineage>
        <taxon>Bacteria</taxon>
        <taxon>Bacillati</taxon>
        <taxon>Actinomycetota</taxon>
        <taxon>Actinomycetes</taxon>
        <taxon>Actinopolysporales</taxon>
        <taxon>Actinopolysporaceae</taxon>
        <taxon>Actinopolyspora</taxon>
    </lineage>
</organism>
<dbReference type="GO" id="GO:0003677">
    <property type="term" value="F:DNA binding"/>
    <property type="evidence" value="ECO:0007669"/>
    <property type="project" value="UniProtKB-KW"/>
</dbReference>
<dbReference type="GO" id="GO:0006355">
    <property type="term" value="P:regulation of DNA-templated transcription"/>
    <property type="evidence" value="ECO:0007669"/>
    <property type="project" value="InterPro"/>
</dbReference>
<dbReference type="SMART" id="SM00421">
    <property type="entry name" value="HTH_LUXR"/>
    <property type="match status" value="1"/>
</dbReference>
<evidence type="ECO:0000259" key="4">
    <source>
        <dbReference type="PROSITE" id="PS50043"/>
    </source>
</evidence>
<dbReference type="SUPFAM" id="SSF46894">
    <property type="entry name" value="C-terminal effector domain of the bipartite response regulators"/>
    <property type="match status" value="1"/>
</dbReference>
<evidence type="ECO:0000256" key="2">
    <source>
        <dbReference type="ARBA" id="ARBA00023125"/>
    </source>
</evidence>
<dbReference type="RefSeq" id="WP_092631175.1">
    <property type="nucleotide sequence ID" value="NZ_FNFM01000012.1"/>
</dbReference>